<protein>
    <recommendedName>
        <fullName evidence="1">PKD domain-containing protein</fullName>
    </recommendedName>
</protein>
<dbReference type="Proteomes" id="UP000239711">
    <property type="component" value="Unassembled WGS sequence"/>
</dbReference>
<dbReference type="InterPro" id="IPR000601">
    <property type="entry name" value="PKD_dom"/>
</dbReference>
<dbReference type="Gene3D" id="2.60.40.10">
    <property type="entry name" value="Immunoglobulins"/>
    <property type="match status" value="1"/>
</dbReference>
<dbReference type="PROSITE" id="PS50093">
    <property type="entry name" value="PKD"/>
    <property type="match status" value="1"/>
</dbReference>
<dbReference type="Pfam" id="PF18911">
    <property type="entry name" value="PKD_4"/>
    <property type="match status" value="1"/>
</dbReference>
<dbReference type="InterPro" id="IPR035986">
    <property type="entry name" value="PKD_dom_sf"/>
</dbReference>
<evidence type="ECO:0000259" key="1">
    <source>
        <dbReference type="PROSITE" id="PS50093"/>
    </source>
</evidence>
<proteinExistence type="predicted"/>
<dbReference type="InterPro" id="IPR013783">
    <property type="entry name" value="Ig-like_fold"/>
</dbReference>
<dbReference type="InterPro" id="IPR022409">
    <property type="entry name" value="PKD/Chitinase_dom"/>
</dbReference>
<dbReference type="SMART" id="SM00089">
    <property type="entry name" value="PKD"/>
    <property type="match status" value="1"/>
</dbReference>
<dbReference type="AlphaFoldDB" id="A0A2S9J7I3"/>
<sequence length="697" mass="80225">MIVDILTRYFMYKTRFFFLFAALYFILNPARVKAEVFEFEAKSTLTVIELNKNDEIKYELASGRIVHLKLLESKAEIIFSTLDLPAKGTNRDASIFKMECLFQIDGQEMKMIRYVPAQESFYEPYNVNGLRIWFDAVKSLNQFYNENHGECLPKNDVRIAVHDATLSICDEEIVDWCPLPNNYPDVGLSYRGEDTWLGTYFGTDLHGGLDINMPSNTPLWAPISLDYHYFFTTLKAGHNNNRWKAIKHWENGDTWTLHSSHLNELLVPEFQNITKKTKYAYTAGTLSGAHTHTHFTFRVKQPGYDEYFVDPWIIFWQILEHRKERSGVLKAKITPLAPGETGDRLQFDGTKSNPGLMSSEIEYYWSFGDGSFSVGQRPMHIYQQPGIYPVTLTIFDGVSYSSTTQHITISGEPVILPELRITQQSNMSFHVRHTWELDTYNNPQTLLPNTVNFHMSHRTKDDIPSQKITLEFINSEGFSEHRYAERIETIYVHGNNWLDLDIEKDSVNNLINVTLKPQVKNLNTQEGRSVAFLLVNDNGFVNAPYLVRVVVNFYRTKKGSVIVVDDQDEECIKSNYSWLTSKLNLPWAKYHGESFLLFSNNKEDGAVRYLPKLEKGEYRVSLYSPLYSEDVITSQIEGFYVNVSHANGVERIWIKPSESTNVGEFSFEEANGYVEISSKEAKGLVIADAVLFEKMNN</sequence>
<dbReference type="CDD" id="cd00146">
    <property type="entry name" value="PKD"/>
    <property type="match status" value="1"/>
</dbReference>
<comment type="caution">
    <text evidence="2">The sequence shown here is derived from an EMBL/GenBank/DDBJ whole genome shotgun (WGS) entry which is preliminary data.</text>
</comment>
<evidence type="ECO:0000313" key="2">
    <source>
        <dbReference type="EMBL" id="PRD48745.1"/>
    </source>
</evidence>
<name>A0A2S9J7I3_9SPHI</name>
<organism evidence="2 3">
    <name type="scientific">Sphingobacterium haloxyli</name>
    <dbReference type="NCBI Taxonomy" id="2100533"/>
    <lineage>
        <taxon>Bacteria</taxon>
        <taxon>Pseudomonadati</taxon>
        <taxon>Bacteroidota</taxon>
        <taxon>Sphingobacteriia</taxon>
        <taxon>Sphingobacteriales</taxon>
        <taxon>Sphingobacteriaceae</taxon>
        <taxon>Sphingobacterium</taxon>
    </lineage>
</organism>
<feature type="domain" description="PKD" evidence="1">
    <location>
        <begin position="359"/>
        <end position="409"/>
    </location>
</feature>
<gene>
    <name evidence="2" type="ORF">C5745_02040</name>
</gene>
<dbReference type="SUPFAM" id="SSF49299">
    <property type="entry name" value="PKD domain"/>
    <property type="match status" value="1"/>
</dbReference>
<evidence type="ECO:0000313" key="3">
    <source>
        <dbReference type="Proteomes" id="UP000239711"/>
    </source>
</evidence>
<keyword evidence="3" id="KW-1185">Reference proteome</keyword>
<dbReference type="Gene3D" id="2.70.70.10">
    <property type="entry name" value="Glucose Permease (Domain IIA)"/>
    <property type="match status" value="1"/>
</dbReference>
<accession>A0A2S9J7I3</accession>
<dbReference type="InterPro" id="IPR011055">
    <property type="entry name" value="Dup_hybrid_motif"/>
</dbReference>
<dbReference type="EMBL" id="PVBQ01000002">
    <property type="protein sequence ID" value="PRD48745.1"/>
    <property type="molecule type" value="Genomic_DNA"/>
</dbReference>
<reference evidence="2 3" key="1">
    <citation type="submission" date="2018-02" db="EMBL/GenBank/DDBJ databases">
        <title>The draft genome of Sphingobacterium sp. 5JN-11.</title>
        <authorList>
            <person name="Liu L."/>
            <person name="Li L."/>
            <person name="Liang L."/>
            <person name="Zhang X."/>
            <person name="Wang T."/>
        </authorList>
    </citation>
    <scope>NUCLEOTIDE SEQUENCE [LARGE SCALE GENOMIC DNA]</scope>
    <source>
        <strain evidence="2 3">5JN-11</strain>
    </source>
</reference>